<comment type="similarity">
    <text evidence="1">Belongs to the NmrA-type oxidoreductase family. Isoflavone reductase subfamily.</text>
</comment>
<evidence type="ECO:0000313" key="6">
    <source>
        <dbReference type="EMBL" id="RYR49201.1"/>
    </source>
</evidence>
<feature type="transmembrane region" description="Helical" evidence="4">
    <location>
        <begin position="323"/>
        <end position="342"/>
    </location>
</feature>
<dbReference type="PANTHER" id="PTHR43349">
    <property type="entry name" value="PINORESINOL REDUCTASE-RELATED"/>
    <property type="match status" value="1"/>
</dbReference>
<dbReference type="GO" id="GO:0009807">
    <property type="term" value="P:lignan biosynthetic process"/>
    <property type="evidence" value="ECO:0007669"/>
    <property type="project" value="UniProtKB-ARBA"/>
</dbReference>
<dbReference type="GO" id="GO:0016491">
    <property type="term" value="F:oxidoreductase activity"/>
    <property type="evidence" value="ECO:0007669"/>
    <property type="project" value="UniProtKB-KW"/>
</dbReference>
<dbReference type="EMBL" id="SDMP01000007">
    <property type="protein sequence ID" value="RYR49201.1"/>
    <property type="molecule type" value="Genomic_DNA"/>
</dbReference>
<dbReference type="InterPro" id="IPR045312">
    <property type="entry name" value="PCBER-like"/>
</dbReference>
<dbReference type="InterPro" id="IPR050608">
    <property type="entry name" value="NmrA-type/Isoflavone_red_sf"/>
</dbReference>
<dbReference type="PANTHER" id="PTHR43349:SF35">
    <property type="entry name" value="PHENYLCOUMARAN BENZYLIC ETHER REDUCTASE 1"/>
    <property type="match status" value="1"/>
</dbReference>
<evidence type="ECO:0000256" key="3">
    <source>
        <dbReference type="ARBA" id="ARBA00023002"/>
    </source>
</evidence>
<dbReference type="Pfam" id="PF05368">
    <property type="entry name" value="NmrA"/>
    <property type="match status" value="1"/>
</dbReference>
<keyword evidence="2" id="KW-0521">NADP</keyword>
<dbReference type="Gene3D" id="3.90.25.10">
    <property type="entry name" value="UDP-galactose 4-epimerase, domain 1"/>
    <property type="match status" value="1"/>
</dbReference>
<dbReference type="Proteomes" id="UP000289738">
    <property type="component" value="Chromosome A07"/>
</dbReference>
<dbReference type="STRING" id="3818.A0A445CEB3"/>
<reference evidence="6 7" key="1">
    <citation type="submission" date="2019-01" db="EMBL/GenBank/DDBJ databases">
        <title>Sequencing of cultivated peanut Arachis hypogaea provides insights into genome evolution and oil improvement.</title>
        <authorList>
            <person name="Chen X."/>
        </authorList>
    </citation>
    <scope>NUCLEOTIDE SEQUENCE [LARGE SCALE GENOMIC DNA]</scope>
    <source>
        <strain evidence="7">cv. Fuhuasheng</strain>
        <tissue evidence="6">Leaves</tissue>
    </source>
</reference>
<dbReference type="CDD" id="cd05259">
    <property type="entry name" value="PCBER_SDR_a"/>
    <property type="match status" value="1"/>
</dbReference>
<dbReference type="InterPro" id="IPR036291">
    <property type="entry name" value="NAD(P)-bd_dom_sf"/>
</dbReference>
<evidence type="ECO:0000259" key="5">
    <source>
        <dbReference type="Pfam" id="PF05368"/>
    </source>
</evidence>
<feature type="transmembrane region" description="Helical" evidence="4">
    <location>
        <begin position="515"/>
        <end position="537"/>
    </location>
</feature>
<keyword evidence="7" id="KW-1185">Reference proteome</keyword>
<dbReference type="InterPro" id="IPR008030">
    <property type="entry name" value="NmrA-like"/>
</dbReference>
<comment type="caution">
    <text evidence="6">The sequence shown here is derived from an EMBL/GenBank/DDBJ whole genome shotgun (WGS) entry which is preliminary data.</text>
</comment>
<keyword evidence="4" id="KW-1133">Transmembrane helix</keyword>
<evidence type="ECO:0000256" key="1">
    <source>
        <dbReference type="ARBA" id="ARBA00005725"/>
    </source>
</evidence>
<feature type="domain" description="NmrA-like" evidence="5">
    <location>
        <begin position="5"/>
        <end position="305"/>
    </location>
</feature>
<evidence type="ECO:0000256" key="4">
    <source>
        <dbReference type="SAM" id="Phobius"/>
    </source>
</evidence>
<keyword evidence="4" id="KW-0472">Membrane</keyword>
<accession>A0A445CEB3</accession>
<sequence length="539" mass="60162">MAAASSKILVIGGTGYIGKFVVEASAKTGHPTFLLVRESTLSNPEKAQIIDKFKTLGVNLISGDLYDHESLVKAIKQVDVVISTVGYAQLADQDKIISAIKEAGNVKRFLPSEFGNDVDRTTAVDPAKSAFATKSKIRRTVEAEGIPYTYVSSNFFAGYFLPNLSQPGATSPPRDKVVILGDGNAKSVWNKEEDIAAYTIKAVDDPRTLNKILYIRPPANTLSFNELVSLWENKIGKTLEKVYVPEEQVLKQIQESAPPLNVVLSITHAVYVKGDQTNFEIEESFGVEASQLYPDVKYTTVDEYLSQFISPTEIRGVLGSVNQLFICIGILAALTMFGILVMHDLTAASQGSSEPEAKWFDLFSSRYRKVVSVGAALFLLQQFATSMEDLEPYDCSNTPYGLVAQNSKSTGYGSRGQCRWWSTGYILRSIYDLACLEDEVDFLAAQSEQDRLKRNNVKFWHVFRSKEIKLAFLVGGGLLVKKFTNVSETIMYDLREESLRGLEERRIAKDLGFKLYCFCIFLPFLVLEFELEIYFVLEY</sequence>
<proteinExistence type="inferred from homology"/>
<keyword evidence="3" id="KW-0560">Oxidoreductase</keyword>
<protein>
    <recommendedName>
        <fullName evidence="5">NmrA-like domain-containing protein</fullName>
    </recommendedName>
</protein>
<dbReference type="SUPFAM" id="SSF51735">
    <property type="entry name" value="NAD(P)-binding Rossmann-fold domains"/>
    <property type="match status" value="1"/>
</dbReference>
<dbReference type="AlphaFoldDB" id="A0A445CEB3"/>
<evidence type="ECO:0000256" key="2">
    <source>
        <dbReference type="ARBA" id="ARBA00022857"/>
    </source>
</evidence>
<name>A0A445CEB3_ARAHY</name>
<keyword evidence="4" id="KW-0812">Transmembrane</keyword>
<organism evidence="6 7">
    <name type="scientific">Arachis hypogaea</name>
    <name type="common">Peanut</name>
    <dbReference type="NCBI Taxonomy" id="3818"/>
    <lineage>
        <taxon>Eukaryota</taxon>
        <taxon>Viridiplantae</taxon>
        <taxon>Streptophyta</taxon>
        <taxon>Embryophyta</taxon>
        <taxon>Tracheophyta</taxon>
        <taxon>Spermatophyta</taxon>
        <taxon>Magnoliopsida</taxon>
        <taxon>eudicotyledons</taxon>
        <taxon>Gunneridae</taxon>
        <taxon>Pentapetalae</taxon>
        <taxon>rosids</taxon>
        <taxon>fabids</taxon>
        <taxon>Fabales</taxon>
        <taxon>Fabaceae</taxon>
        <taxon>Papilionoideae</taxon>
        <taxon>50 kb inversion clade</taxon>
        <taxon>dalbergioids sensu lato</taxon>
        <taxon>Dalbergieae</taxon>
        <taxon>Pterocarpus clade</taxon>
        <taxon>Arachis</taxon>
    </lineage>
</organism>
<dbReference type="Gene3D" id="3.40.50.720">
    <property type="entry name" value="NAD(P)-binding Rossmann-like Domain"/>
    <property type="match status" value="1"/>
</dbReference>
<evidence type="ECO:0000313" key="7">
    <source>
        <dbReference type="Proteomes" id="UP000289738"/>
    </source>
</evidence>
<gene>
    <name evidence="6" type="ORF">Ahy_A07g035517</name>
</gene>